<evidence type="ECO:0000256" key="7">
    <source>
        <dbReference type="ARBA" id="ARBA00022842"/>
    </source>
</evidence>
<dbReference type="PROSITE" id="PS50972">
    <property type="entry name" value="PTERIN_BINDING"/>
    <property type="match status" value="1"/>
</dbReference>
<evidence type="ECO:0000256" key="2">
    <source>
        <dbReference type="ARBA" id="ARBA00001946"/>
    </source>
</evidence>
<dbReference type="CDD" id="cd00739">
    <property type="entry name" value="DHPS"/>
    <property type="match status" value="1"/>
</dbReference>
<keyword evidence="5 9" id="KW-0808">Transferase</keyword>
<dbReference type="PANTHER" id="PTHR20941">
    <property type="entry name" value="FOLATE SYNTHESIS PROTEINS"/>
    <property type="match status" value="1"/>
</dbReference>
<comment type="pathway">
    <text evidence="3 9">Cofactor biosynthesis; tetrahydrofolate biosynthesis; 7,8-dihydrofolate from 2-amino-4-hydroxy-6-hydroxymethyl-7,8-dihydropteridine diphosphate and 4-aminobenzoate: step 1/2.</text>
</comment>
<comment type="similarity">
    <text evidence="9">Belongs to the DHPS family.</text>
</comment>
<keyword evidence="12" id="KW-1185">Reference proteome</keyword>
<name>A0ABX1VKI2_9PLAN</name>
<feature type="domain" description="Pterin-binding" evidence="10">
    <location>
        <begin position="32"/>
        <end position="285"/>
    </location>
</feature>
<comment type="cofactor">
    <cofactor evidence="2 9">
        <name>Mg(2+)</name>
        <dbReference type="ChEBI" id="CHEBI:18420"/>
    </cofactor>
</comment>
<evidence type="ECO:0000256" key="5">
    <source>
        <dbReference type="ARBA" id="ARBA00022679"/>
    </source>
</evidence>
<reference evidence="11 12" key="1">
    <citation type="journal article" date="2020" name="Syst. Appl. Microbiol.">
        <title>Alienimonas chondri sp. nov., a novel planctomycete isolated from the biofilm of the red alga Chondrus crispus.</title>
        <authorList>
            <person name="Vitorino I."/>
            <person name="Albuquerque L."/>
            <person name="Wiegand S."/>
            <person name="Kallscheuer N."/>
            <person name="da Costa M.S."/>
            <person name="Lobo-da-Cunha A."/>
            <person name="Jogler C."/>
            <person name="Lage O.M."/>
        </authorList>
    </citation>
    <scope>NUCLEOTIDE SEQUENCE [LARGE SCALE GENOMIC DNA]</scope>
    <source>
        <strain evidence="11 12">LzC2</strain>
    </source>
</reference>
<protein>
    <recommendedName>
        <fullName evidence="4 9">Dihydropteroate synthase</fullName>
        <shortName evidence="9">DHPS</shortName>
        <ecNumber evidence="4 9">2.5.1.15</ecNumber>
    </recommendedName>
    <alternativeName>
        <fullName evidence="9">Dihydropteroate pyrophosphorylase</fullName>
    </alternativeName>
</protein>
<dbReference type="InterPro" id="IPR045031">
    <property type="entry name" value="DHP_synth-like"/>
</dbReference>
<dbReference type="Gene3D" id="3.20.20.20">
    <property type="entry name" value="Dihydropteroate synthase-like"/>
    <property type="match status" value="1"/>
</dbReference>
<keyword evidence="8 9" id="KW-0289">Folate biosynthesis</keyword>
<evidence type="ECO:0000259" key="10">
    <source>
        <dbReference type="PROSITE" id="PS50972"/>
    </source>
</evidence>
<dbReference type="GO" id="GO:0004156">
    <property type="term" value="F:dihydropteroate synthase activity"/>
    <property type="evidence" value="ECO:0007669"/>
    <property type="project" value="UniProtKB-EC"/>
</dbReference>
<evidence type="ECO:0000256" key="8">
    <source>
        <dbReference type="ARBA" id="ARBA00022909"/>
    </source>
</evidence>
<evidence type="ECO:0000256" key="6">
    <source>
        <dbReference type="ARBA" id="ARBA00022723"/>
    </source>
</evidence>
<proteinExistence type="inferred from homology"/>
<dbReference type="Pfam" id="PF00809">
    <property type="entry name" value="Pterin_bind"/>
    <property type="match status" value="1"/>
</dbReference>
<comment type="caution">
    <text evidence="11">The sequence shown here is derived from an EMBL/GenBank/DDBJ whole genome shotgun (WGS) entry which is preliminary data.</text>
</comment>
<evidence type="ECO:0000256" key="1">
    <source>
        <dbReference type="ARBA" id="ARBA00000012"/>
    </source>
</evidence>
<dbReference type="InterPro" id="IPR006390">
    <property type="entry name" value="DHP_synth_dom"/>
</dbReference>
<dbReference type="PROSITE" id="PS00792">
    <property type="entry name" value="DHPS_1"/>
    <property type="match status" value="1"/>
</dbReference>
<dbReference type="EC" id="2.5.1.15" evidence="4 9"/>
<dbReference type="NCBIfam" id="TIGR01496">
    <property type="entry name" value="DHPS"/>
    <property type="match status" value="1"/>
</dbReference>
<sequence>MNDVHNPAPLDSRWAFARAAAGETIFQPTAAPRLMGIVNVTPDSFSDGGRFSGIDAAVAHALELAEAGAAMLDVGGESTRPGAEPVSAQEELRRVVPVIEALASQTSVPISIDTTKAVVAAAALDAGANVVNDVSGLTLDPAMTPLCAERGCGVVVMHMVGTPQTMQNEPRYDDVLAEVAAHLRDRLGALEAAGVKREAILTDPGIGFGKTAAHNLALLRGVPALRALGRPVLIGHSRKRFLKSLLGREVEERTAGTIGVSVALASLGADWLRVHDVRAVRDALAAWTAIAGVPAP</sequence>
<gene>
    <name evidence="11" type="primary">folP</name>
    <name evidence="11" type="ORF">LzC2_37540</name>
</gene>
<evidence type="ECO:0000256" key="9">
    <source>
        <dbReference type="RuleBase" id="RU361205"/>
    </source>
</evidence>
<dbReference type="EMBL" id="WTPX01000178">
    <property type="protein sequence ID" value="NNJ27647.1"/>
    <property type="molecule type" value="Genomic_DNA"/>
</dbReference>
<comment type="catalytic activity">
    <reaction evidence="1">
        <text>(7,8-dihydropterin-6-yl)methyl diphosphate + 4-aminobenzoate = 7,8-dihydropteroate + diphosphate</text>
        <dbReference type="Rhea" id="RHEA:19949"/>
        <dbReference type="ChEBI" id="CHEBI:17836"/>
        <dbReference type="ChEBI" id="CHEBI:17839"/>
        <dbReference type="ChEBI" id="CHEBI:33019"/>
        <dbReference type="ChEBI" id="CHEBI:72950"/>
        <dbReference type="EC" id="2.5.1.15"/>
    </reaction>
</comment>
<dbReference type="InterPro" id="IPR011005">
    <property type="entry name" value="Dihydropteroate_synth-like_sf"/>
</dbReference>
<accession>A0ABX1VKI2</accession>
<keyword evidence="7 9" id="KW-0460">Magnesium</keyword>
<evidence type="ECO:0000256" key="3">
    <source>
        <dbReference type="ARBA" id="ARBA00004763"/>
    </source>
</evidence>
<evidence type="ECO:0000313" key="12">
    <source>
        <dbReference type="Proteomes" id="UP000609651"/>
    </source>
</evidence>
<dbReference type="SUPFAM" id="SSF51717">
    <property type="entry name" value="Dihydropteroate synthetase-like"/>
    <property type="match status" value="1"/>
</dbReference>
<dbReference type="Proteomes" id="UP000609651">
    <property type="component" value="Unassembled WGS sequence"/>
</dbReference>
<comment type="function">
    <text evidence="9">Catalyzes the condensation of para-aminobenzoate (pABA) with 6-hydroxymethyl-7,8-dihydropterin diphosphate (DHPt-PP) to form 7,8-dihydropteroate (H2Pte), the immediate precursor of folate derivatives.</text>
</comment>
<evidence type="ECO:0000256" key="4">
    <source>
        <dbReference type="ARBA" id="ARBA00012458"/>
    </source>
</evidence>
<keyword evidence="6 9" id="KW-0479">Metal-binding</keyword>
<dbReference type="PANTHER" id="PTHR20941:SF1">
    <property type="entry name" value="FOLIC ACID SYNTHESIS PROTEIN FOL1"/>
    <property type="match status" value="1"/>
</dbReference>
<dbReference type="RefSeq" id="WP_246255163.1">
    <property type="nucleotide sequence ID" value="NZ_WTPX01000178.1"/>
</dbReference>
<dbReference type="InterPro" id="IPR000489">
    <property type="entry name" value="Pterin-binding_dom"/>
</dbReference>
<evidence type="ECO:0000313" key="11">
    <source>
        <dbReference type="EMBL" id="NNJ27647.1"/>
    </source>
</evidence>
<dbReference type="PROSITE" id="PS00793">
    <property type="entry name" value="DHPS_2"/>
    <property type="match status" value="1"/>
</dbReference>
<organism evidence="11 12">
    <name type="scientific">Alienimonas chondri</name>
    <dbReference type="NCBI Taxonomy" id="2681879"/>
    <lineage>
        <taxon>Bacteria</taxon>
        <taxon>Pseudomonadati</taxon>
        <taxon>Planctomycetota</taxon>
        <taxon>Planctomycetia</taxon>
        <taxon>Planctomycetales</taxon>
        <taxon>Planctomycetaceae</taxon>
        <taxon>Alienimonas</taxon>
    </lineage>
</organism>